<dbReference type="Proteomes" id="UP000006330">
    <property type="component" value="Unassembled WGS sequence"/>
</dbReference>
<dbReference type="AlphaFoldDB" id="K5YU34"/>
<dbReference type="EMBL" id="AGZO01000011">
    <property type="protein sequence ID" value="EKN17717.1"/>
    <property type="molecule type" value="Genomic_DNA"/>
</dbReference>
<evidence type="ECO:0000313" key="1">
    <source>
        <dbReference type="EMBL" id="EKN17717.1"/>
    </source>
</evidence>
<gene>
    <name evidence="1" type="ORF">HMPREF1076_01161</name>
</gene>
<organism evidence="1 2">
    <name type="scientific">Parabacteroides goldsteinii CL02T12C30</name>
    <dbReference type="NCBI Taxonomy" id="999418"/>
    <lineage>
        <taxon>Bacteria</taxon>
        <taxon>Pseudomonadati</taxon>
        <taxon>Bacteroidota</taxon>
        <taxon>Bacteroidia</taxon>
        <taxon>Bacteroidales</taxon>
        <taxon>Tannerellaceae</taxon>
        <taxon>Parabacteroides</taxon>
    </lineage>
</organism>
<comment type="caution">
    <text evidence="1">The sequence shown here is derived from an EMBL/GenBank/DDBJ whole genome shotgun (WGS) entry which is preliminary data.</text>
</comment>
<name>K5YU34_9BACT</name>
<sequence>MEGGLSITLKIVYHGNLSGILPFSFYYCTFARQLSER</sequence>
<evidence type="ECO:0000313" key="2">
    <source>
        <dbReference type="Proteomes" id="UP000006330"/>
    </source>
</evidence>
<dbReference type="HOGENOM" id="CLU_3346863_0_0_10"/>
<protein>
    <submittedName>
        <fullName evidence="1">Uncharacterized protein</fullName>
    </submittedName>
</protein>
<reference evidence="1 2" key="1">
    <citation type="submission" date="2012-02" db="EMBL/GenBank/DDBJ databases">
        <title>The Genome Sequence of Parabacteroides goldsteinii CL02T12C30.</title>
        <authorList>
            <consortium name="The Broad Institute Genome Sequencing Platform"/>
            <person name="Earl A."/>
            <person name="Ward D."/>
            <person name="Feldgarden M."/>
            <person name="Gevers D."/>
            <person name="Zitomersky N.L."/>
            <person name="Coyne M.J."/>
            <person name="Comstock L.E."/>
            <person name="Young S.K."/>
            <person name="Zeng Q."/>
            <person name="Gargeya S."/>
            <person name="Fitzgerald M."/>
            <person name="Haas B."/>
            <person name="Abouelleil A."/>
            <person name="Alvarado L."/>
            <person name="Arachchi H.M."/>
            <person name="Berlin A."/>
            <person name="Chapman S.B."/>
            <person name="Gearin G."/>
            <person name="Goldberg J."/>
            <person name="Griggs A."/>
            <person name="Gujja S."/>
            <person name="Hansen M."/>
            <person name="Heiman D."/>
            <person name="Howarth C."/>
            <person name="Larimer J."/>
            <person name="Lui A."/>
            <person name="MacDonald P.J.P."/>
            <person name="McCowen C."/>
            <person name="Montmayeur A."/>
            <person name="Murphy C."/>
            <person name="Neiman D."/>
            <person name="Pearson M."/>
            <person name="Priest M."/>
            <person name="Roberts A."/>
            <person name="Saif S."/>
            <person name="Shea T."/>
            <person name="Sisk P."/>
            <person name="Stolte C."/>
            <person name="Sykes S."/>
            <person name="Wortman J."/>
            <person name="Nusbaum C."/>
            <person name="Birren B."/>
        </authorList>
    </citation>
    <scope>NUCLEOTIDE SEQUENCE [LARGE SCALE GENOMIC DNA]</scope>
    <source>
        <strain evidence="1 2">CL02T12C30</strain>
    </source>
</reference>
<accession>K5YU34</accession>
<proteinExistence type="predicted"/>